<dbReference type="InterPro" id="IPR057748">
    <property type="entry name" value="NFRKB_WH_2"/>
</dbReference>
<dbReference type="PANTHER" id="PTHR13052">
    <property type="entry name" value="NFRKB-RELATED"/>
    <property type="match status" value="1"/>
</dbReference>
<comment type="caution">
    <text evidence="3">The sequence shown here is derived from an EMBL/GenBank/DDBJ whole genome shotgun (WGS) entry which is preliminary data.</text>
</comment>
<protein>
    <recommendedName>
        <fullName evidence="2">Nuclear factor related to kappa-B-binding protein second winged helix domain-containing protein</fullName>
    </recommendedName>
</protein>
<dbReference type="EMBL" id="BJWL01000026">
    <property type="protein sequence ID" value="GFZ17959.1"/>
    <property type="molecule type" value="Genomic_DNA"/>
</dbReference>
<dbReference type="AlphaFoldDB" id="A0A7J0H4H3"/>
<sequence>MGYSIEEKLRVLNIMISQKSLMYENREKSESDSSKRDERGEGLWSRKLKNRIHGLKTVRHSSYGEGPTLDFLLRGRPMPLEQAKLGKQNPKGTLKLAGSKTSLAKELDDCFPSFHKGVERKSGPYGSSLAALPVGYLEKVQQFPVEEHMMFGKSRAQSLLLKGSWNELSNDKAQGEAFPVYPSFINGDGNVKSDKLKIEETSDLKVNDWFFHSEYRAKPSQEKVGAISIQNGATDTAALRSSRNYAKSEGTESDSSEQIDEDENPFMRSKLAYHHVVLHGSVTKSGPAPKKAKVPKKDNSQPLDRGSHSSMKMSDLSEHPCTPEVENYSLKGNQKVKKKKLKEDVTYDERDDNDYVHTHSMQQLDTLLRKPRKRNLEDEMGSTKPPLAEMGAADVELEPSLQKKLFALITPKVHSGFSFSIIHLLSAARMAMITLLPEDSLEVGKHFDKSDGRQKLREEHDRKQEGTYGVHLYENLDINKSGHSMQLNVPSLTVQEIVNRVRSNPGERGLTGMGRVRVPGLHVGQKDGSQLCSMKNQPKVGPGLIQFLIVHQIMKPLKKLTSPEAWGLPHKMLVKLVDSFANWLKSGQETLQQFGSLHSPPSSLMQFNSDEKERFRDLRAQRSLTTISSISKEVRAYFHIKEVLRYSIPDRTFSYTATDGKKSIVAPLRRCSGKPPSKARDHFMLKHNRPPHVTILCLVRNAAARLPGSIGTRSDVCTLIRDSRYIVEDVFDAQVNQFVSGALDRLHYERDPCVQFDGEKKLWVYLHREREEEDFEDDGTSSTKEAGEPLEQATVTVAYHGAGEQTGFDLSSDLNVEPSCVGED</sequence>
<feature type="region of interest" description="Disordered" evidence="1">
    <location>
        <begin position="280"/>
        <end position="327"/>
    </location>
</feature>
<feature type="compositionally biased region" description="Acidic residues" evidence="1">
    <location>
        <begin position="251"/>
        <end position="261"/>
    </location>
</feature>
<dbReference type="OrthoDB" id="70874at2759"/>
<feature type="compositionally biased region" description="Basic and acidic residues" evidence="1">
    <location>
        <begin position="24"/>
        <end position="41"/>
    </location>
</feature>
<dbReference type="Proteomes" id="UP000585474">
    <property type="component" value="Unassembled WGS sequence"/>
</dbReference>
<proteinExistence type="predicted"/>
<keyword evidence="4" id="KW-1185">Reference proteome</keyword>
<evidence type="ECO:0000259" key="2">
    <source>
        <dbReference type="Pfam" id="PF25793"/>
    </source>
</evidence>
<dbReference type="Pfam" id="PF25793">
    <property type="entry name" value="WHD_2nd_NFRKB"/>
    <property type="match status" value="1"/>
</dbReference>
<feature type="region of interest" description="Disordered" evidence="1">
    <location>
        <begin position="805"/>
        <end position="824"/>
    </location>
</feature>
<dbReference type="InterPro" id="IPR024867">
    <property type="entry name" value="NFRKB"/>
</dbReference>
<feature type="domain" description="Nuclear factor related to kappa-B-binding protein second winged helix" evidence="2">
    <location>
        <begin position="635"/>
        <end position="773"/>
    </location>
</feature>
<gene>
    <name evidence="3" type="ORF">Acr_26g0012280</name>
</gene>
<name>A0A7J0H4H3_9ERIC</name>
<evidence type="ECO:0000313" key="4">
    <source>
        <dbReference type="Proteomes" id="UP000585474"/>
    </source>
</evidence>
<organism evidence="3 4">
    <name type="scientific">Actinidia rufa</name>
    <dbReference type="NCBI Taxonomy" id="165716"/>
    <lineage>
        <taxon>Eukaryota</taxon>
        <taxon>Viridiplantae</taxon>
        <taxon>Streptophyta</taxon>
        <taxon>Embryophyta</taxon>
        <taxon>Tracheophyta</taxon>
        <taxon>Spermatophyta</taxon>
        <taxon>Magnoliopsida</taxon>
        <taxon>eudicotyledons</taxon>
        <taxon>Gunneridae</taxon>
        <taxon>Pentapetalae</taxon>
        <taxon>asterids</taxon>
        <taxon>Ericales</taxon>
        <taxon>Actinidiaceae</taxon>
        <taxon>Actinidia</taxon>
    </lineage>
</organism>
<dbReference type="GO" id="GO:0031011">
    <property type="term" value="C:Ino80 complex"/>
    <property type="evidence" value="ECO:0007669"/>
    <property type="project" value="InterPro"/>
</dbReference>
<dbReference type="PANTHER" id="PTHR13052:SF0">
    <property type="entry name" value="DNA-BINDING PROTEIN-LIKE"/>
    <property type="match status" value="1"/>
</dbReference>
<feature type="region of interest" description="Disordered" evidence="1">
    <location>
        <begin position="242"/>
        <end position="261"/>
    </location>
</feature>
<reference evidence="3 4" key="1">
    <citation type="submission" date="2019-07" db="EMBL/GenBank/DDBJ databases">
        <title>De Novo Assembly of kiwifruit Actinidia rufa.</title>
        <authorList>
            <person name="Sugita-Konishi S."/>
            <person name="Sato K."/>
            <person name="Mori E."/>
            <person name="Abe Y."/>
            <person name="Kisaki G."/>
            <person name="Hamano K."/>
            <person name="Suezawa K."/>
            <person name="Otani M."/>
            <person name="Fukuda T."/>
            <person name="Manabe T."/>
            <person name="Gomi K."/>
            <person name="Tabuchi M."/>
            <person name="Akimitsu K."/>
            <person name="Kataoka I."/>
        </authorList>
    </citation>
    <scope>NUCLEOTIDE SEQUENCE [LARGE SCALE GENOMIC DNA]</scope>
    <source>
        <strain evidence="4">cv. Fuchu</strain>
    </source>
</reference>
<accession>A0A7J0H4H3</accession>
<evidence type="ECO:0000313" key="3">
    <source>
        <dbReference type="EMBL" id="GFZ17959.1"/>
    </source>
</evidence>
<evidence type="ECO:0000256" key="1">
    <source>
        <dbReference type="SAM" id="MobiDB-lite"/>
    </source>
</evidence>
<feature type="region of interest" description="Disordered" evidence="1">
    <location>
        <begin position="23"/>
        <end position="43"/>
    </location>
</feature>